<dbReference type="CDD" id="cd00051">
    <property type="entry name" value="EFh"/>
    <property type="match status" value="1"/>
</dbReference>
<keyword evidence="4" id="KW-0479">Metal-binding</keyword>
<dbReference type="GO" id="GO:0016020">
    <property type="term" value="C:membrane"/>
    <property type="evidence" value="ECO:0007669"/>
    <property type="project" value="UniProtKB-SubCell"/>
</dbReference>
<evidence type="ECO:0000256" key="1">
    <source>
        <dbReference type="ARBA" id="ARBA00022737"/>
    </source>
</evidence>
<comment type="function">
    <text evidence="4">Acts as a calcium sensor. CBL proteins interact with CIPK serine-threonine protein kinases. Binding of a CBL protein to the regulatory NAF domain of a CIPK protein lead to the activation of the kinase in a calcium-dependent manner.</text>
</comment>
<accession>A0A9J6A8G8</accession>
<dbReference type="Pfam" id="PF13833">
    <property type="entry name" value="EF-hand_8"/>
    <property type="match status" value="1"/>
</dbReference>
<dbReference type="GO" id="GO:0019900">
    <property type="term" value="F:kinase binding"/>
    <property type="evidence" value="ECO:0007669"/>
    <property type="project" value="UniProtKB-UniRule"/>
</dbReference>
<proteinExistence type="inferred from homology"/>
<gene>
    <name evidence="6" type="ORF">H5410_005812</name>
</gene>
<organism evidence="6 7">
    <name type="scientific">Solanum commersonii</name>
    <name type="common">Commerson's wild potato</name>
    <name type="synonym">Commerson's nightshade</name>
    <dbReference type="NCBI Taxonomy" id="4109"/>
    <lineage>
        <taxon>Eukaryota</taxon>
        <taxon>Viridiplantae</taxon>
        <taxon>Streptophyta</taxon>
        <taxon>Embryophyta</taxon>
        <taxon>Tracheophyta</taxon>
        <taxon>Spermatophyta</taxon>
        <taxon>Magnoliopsida</taxon>
        <taxon>eudicotyledons</taxon>
        <taxon>Gunneridae</taxon>
        <taxon>Pentapetalae</taxon>
        <taxon>asterids</taxon>
        <taxon>lamiids</taxon>
        <taxon>Solanales</taxon>
        <taxon>Solanaceae</taxon>
        <taxon>Solanoideae</taxon>
        <taxon>Solaneae</taxon>
        <taxon>Solanum</taxon>
    </lineage>
</organism>
<feature type="domain" description="EF-hand" evidence="5">
    <location>
        <begin position="76"/>
        <end position="111"/>
    </location>
</feature>
<dbReference type="AlphaFoldDB" id="A0A9J6A8G8"/>
<dbReference type="InterPro" id="IPR018247">
    <property type="entry name" value="EF_Hand_1_Ca_BS"/>
</dbReference>
<comment type="similarity">
    <text evidence="3 4">Belongs to the calcineurin regulatory subunit family.</text>
</comment>
<evidence type="ECO:0000256" key="2">
    <source>
        <dbReference type="ARBA" id="ARBA00022837"/>
    </source>
</evidence>
<dbReference type="Gene3D" id="1.10.238.10">
    <property type="entry name" value="EF-hand"/>
    <property type="match status" value="1"/>
</dbReference>
<dbReference type="InterPro" id="IPR002048">
    <property type="entry name" value="EF_hand_dom"/>
</dbReference>
<comment type="subcellular location">
    <subcellularLocation>
        <location evidence="4">Membrane</location>
    </subcellularLocation>
</comment>
<dbReference type="GO" id="GO:0005509">
    <property type="term" value="F:calcium ion binding"/>
    <property type="evidence" value="ECO:0007669"/>
    <property type="project" value="UniProtKB-UniRule"/>
</dbReference>
<name>A0A9J6A8G8_SOLCO</name>
<dbReference type="PANTHER" id="PTHR23056">
    <property type="entry name" value="CALCINEURIN B"/>
    <property type="match status" value="1"/>
</dbReference>
<dbReference type="EMBL" id="JACXVP010000002">
    <property type="protein sequence ID" value="KAG5620594.1"/>
    <property type="molecule type" value="Genomic_DNA"/>
</dbReference>
<dbReference type="Proteomes" id="UP000824120">
    <property type="component" value="Chromosome 2"/>
</dbReference>
<keyword evidence="2 4" id="KW-0106">Calcium</keyword>
<protein>
    <recommendedName>
        <fullName evidence="4">Calcineurin B-like protein</fullName>
    </recommendedName>
</protein>
<keyword evidence="1 4" id="KW-0677">Repeat</keyword>
<dbReference type="OrthoDB" id="191686at2759"/>
<sequence length="224" mass="25961">MLSCLGSYLSRFCNIDFGQSADLDDIDILARETVFRVNEIEALYELFKKISSAGIGDDLIMNKKEFQLAIYNTNAKENFFADRVFNLFDTKRKGILGFKEFACALSIFHPNAAIDDKIEFSFQLYDIKQQGFIERQEVKQMMLVALAETNMKLSDNVIESIIDHTFEEADTNRDGKIDKEEWRSLVLRNPSLLQKMTLPYLTDITTMFPSFVFHSRVEDDLIWD</sequence>
<evidence type="ECO:0000313" key="7">
    <source>
        <dbReference type="Proteomes" id="UP000824120"/>
    </source>
</evidence>
<feature type="domain" description="EF-hand" evidence="5">
    <location>
        <begin position="113"/>
        <end position="148"/>
    </location>
</feature>
<evidence type="ECO:0000256" key="3">
    <source>
        <dbReference type="ARBA" id="ARBA00023774"/>
    </source>
</evidence>
<dbReference type="Pfam" id="PF13202">
    <property type="entry name" value="EF-hand_5"/>
    <property type="match status" value="1"/>
</dbReference>
<reference evidence="6 7" key="1">
    <citation type="submission" date="2020-09" db="EMBL/GenBank/DDBJ databases">
        <title>De no assembly of potato wild relative species, Solanum commersonii.</title>
        <authorList>
            <person name="Cho K."/>
        </authorList>
    </citation>
    <scope>NUCLEOTIDE SEQUENCE [LARGE SCALE GENOMIC DNA]</scope>
    <source>
        <strain evidence="6">LZ3.2</strain>
        <tissue evidence="6">Leaf</tissue>
    </source>
</reference>
<evidence type="ECO:0000313" key="6">
    <source>
        <dbReference type="EMBL" id="KAG5620594.1"/>
    </source>
</evidence>
<dbReference type="PROSITE" id="PS50222">
    <property type="entry name" value="EF_HAND_2"/>
    <property type="match status" value="3"/>
</dbReference>
<comment type="subunit">
    <text evidence="4">Homodimer. Interacts with CIPK.</text>
</comment>
<dbReference type="PANTHER" id="PTHR23056:SF132">
    <property type="entry name" value="CALCINEURIN B-LIKE PROTEIN"/>
    <property type="match status" value="1"/>
</dbReference>
<dbReference type="GO" id="GO:0019722">
    <property type="term" value="P:calcium-mediated signaling"/>
    <property type="evidence" value="ECO:0007669"/>
    <property type="project" value="UniProtKB-UniRule"/>
</dbReference>
<comment type="caution">
    <text evidence="6">The sequence shown here is derived from an EMBL/GenBank/DDBJ whole genome shotgun (WGS) entry which is preliminary data.</text>
</comment>
<dbReference type="PROSITE" id="PS00018">
    <property type="entry name" value="EF_HAND_1"/>
    <property type="match status" value="1"/>
</dbReference>
<dbReference type="SMART" id="SM00054">
    <property type="entry name" value="EFh"/>
    <property type="match status" value="3"/>
</dbReference>
<dbReference type="SUPFAM" id="SSF47473">
    <property type="entry name" value="EF-hand"/>
    <property type="match status" value="1"/>
</dbReference>
<keyword evidence="4" id="KW-0472">Membrane</keyword>
<dbReference type="InterPro" id="IPR045198">
    <property type="entry name" value="CNBL1-10"/>
</dbReference>
<evidence type="ECO:0000256" key="4">
    <source>
        <dbReference type="RuleBase" id="RU369080"/>
    </source>
</evidence>
<feature type="domain" description="EF-hand" evidence="5">
    <location>
        <begin position="157"/>
        <end position="192"/>
    </location>
</feature>
<dbReference type="FunFam" id="1.10.238.10:FF:000073">
    <property type="entry name" value="calcineurin B-like protein 3"/>
    <property type="match status" value="1"/>
</dbReference>
<evidence type="ECO:0000259" key="5">
    <source>
        <dbReference type="PROSITE" id="PS50222"/>
    </source>
</evidence>
<dbReference type="InterPro" id="IPR011992">
    <property type="entry name" value="EF-hand-dom_pair"/>
</dbReference>
<keyword evidence="7" id="KW-1185">Reference proteome</keyword>